<reference evidence="2 3" key="1">
    <citation type="submission" date="2024-01" db="EMBL/GenBank/DDBJ databases">
        <title>The complete chloroplast genome sequence of Lithospermum erythrorhizon: insights into the phylogenetic relationship among Boraginaceae species and the maternal lineages of purple gromwells.</title>
        <authorList>
            <person name="Okada T."/>
            <person name="Watanabe K."/>
        </authorList>
    </citation>
    <scope>NUCLEOTIDE SEQUENCE [LARGE SCALE GENOMIC DNA]</scope>
</reference>
<evidence type="ECO:0000313" key="2">
    <source>
        <dbReference type="EMBL" id="GAA0162125.1"/>
    </source>
</evidence>
<accession>A0AAV3QHJ0</accession>
<dbReference type="PROSITE" id="PS50053">
    <property type="entry name" value="UBIQUITIN_2"/>
    <property type="match status" value="1"/>
</dbReference>
<protein>
    <recommendedName>
        <fullName evidence="1">Ubiquitin-like domain-containing protein</fullName>
    </recommendedName>
</protein>
<dbReference type="InterPro" id="IPR022617">
    <property type="entry name" value="Rad60/SUMO-like_dom"/>
</dbReference>
<feature type="domain" description="Ubiquitin-like" evidence="1">
    <location>
        <begin position="30"/>
        <end position="107"/>
    </location>
</feature>
<gene>
    <name evidence="2" type="ORF">LIER_39350</name>
</gene>
<organism evidence="2 3">
    <name type="scientific">Lithospermum erythrorhizon</name>
    <name type="common">Purple gromwell</name>
    <name type="synonym">Lithospermum officinale var. erythrorhizon</name>
    <dbReference type="NCBI Taxonomy" id="34254"/>
    <lineage>
        <taxon>Eukaryota</taxon>
        <taxon>Viridiplantae</taxon>
        <taxon>Streptophyta</taxon>
        <taxon>Embryophyta</taxon>
        <taxon>Tracheophyta</taxon>
        <taxon>Spermatophyta</taxon>
        <taxon>Magnoliopsida</taxon>
        <taxon>eudicotyledons</taxon>
        <taxon>Gunneridae</taxon>
        <taxon>Pentapetalae</taxon>
        <taxon>asterids</taxon>
        <taxon>lamiids</taxon>
        <taxon>Boraginales</taxon>
        <taxon>Boraginaceae</taxon>
        <taxon>Boraginoideae</taxon>
        <taxon>Lithospermeae</taxon>
        <taxon>Lithospermum</taxon>
    </lineage>
</organism>
<comment type="caution">
    <text evidence="2">The sequence shown here is derived from an EMBL/GenBank/DDBJ whole genome shotgun (WGS) entry which is preliminary data.</text>
</comment>
<dbReference type="Gene3D" id="3.10.20.90">
    <property type="entry name" value="Phosphatidylinositol 3-kinase Catalytic Subunit, Chain A, domain 1"/>
    <property type="match status" value="1"/>
</dbReference>
<name>A0AAV3QHJ0_LITER</name>
<keyword evidence="3" id="KW-1185">Reference proteome</keyword>
<dbReference type="InterPro" id="IPR000626">
    <property type="entry name" value="Ubiquitin-like_dom"/>
</dbReference>
<evidence type="ECO:0000259" key="1">
    <source>
        <dbReference type="PROSITE" id="PS50053"/>
    </source>
</evidence>
<dbReference type="Proteomes" id="UP001454036">
    <property type="component" value="Unassembled WGS sequence"/>
</dbReference>
<dbReference type="EMBL" id="BAABME010021018">
    <property type="protein sequence ID" value="GAA0162125.1"/>
    <property type="molecule type" value="Genomic_DNA"/>
</dbReference>
<dbReference type="SUPFAM" id="SSF54236">
    <property type="entry name" value="Ubiquitin-like"/>
    <property type="match status" value="1"/>
</dbReference>
<evidence type="ECO:0000313" key="3">
    <source>
        <dbReference type="Proteomes" id="UP001454036"/>
    </source>
</evidence>
<proteinExistence type="predicted"/>
<dbReference type="InterPro" id="IPR029071">
    <property type="entry name" value="Ubiquitin-like_domsf"/>
</dbReference>
<dbReference type="AlphaFoldDB" id="A0AAV3QHJ0"/>
<dbReference type="PANTHER" id="PTHR10562">
    <property type="entry name" value="SMALL UBIQUITIN-RELATED MODIFIER"/>
    <property type="match status" value="1"/>
</dbReference>
<sequence>MTCTLYLSFGIPSTVFLNIDEKMEDDGDSSHVTIKIQREGVRDVCLRIKRNIALERVMMAYCERVNLEYEGARFTYIGERIKAEQTAKELDMEDDDVVDVWSDQSGGGDGGGDDKCNVFYL</sequence>
<dbReference type="Pfam" id="PF11976">
    <property type="entry name" value="Rad60-SLD"/>
    <property type="match status" value="1"/>
</dbReference>